<dbReference type="Pfam" id="PF04471">
    <property type="entry name" value="Mrr_cat"/>
    <property type="match status" value="1"/>
</dbReference>
<keyword evidence="1" id="KW-1133">Transmembrane helix</keyword>
<gene>
    <name evidence="3" type="ORF">MsAc7_02810</name>
</gene>
<dbReference type="GO" id="GO:0004519">
    <property type="term" value="F:endonuclease activity"/>
    <property type="evidence" value="ECO:0007669"/>
    <property type="project" value="InterPro"/>
</dbReference>
<dbReference type="InterPro" id="IPR007560">
    <property type="entry name" value="Restrct_endonuc_IV_Mrr"/>
</dbReference>
<dbReference type="GO" id="GO:0009307">
    <property type="term" value="P:DNA restriction-modification system"/>
    <property type="evidence" value="ECO:0007669"/>
    <property type="project" value="InterPro"/>
</dbReference>
<dbReference type="GO" id="GO:0003677">
    <property type="term" value="F:DNA binding"/>
    <property type="evidence" value="ECO:0007669"/>
    <property type="project" value="InterPro"/>
</dbReference>
<keyword evidence="1" id="KW-0472">Membrane</keyword>
<dbReference type="AlphaFoldDB" id="A0AA96ZUW0"/>
<feature type="domain" description="Restriction endonuclease type IV Mrr" evidence="2">
    <location>
        <begin position="263"/>
        <end position="355"/>
    </location>
</feature>
<protein>
    <recommendedName>
        <fullName evidence="2">Restriction endonuclease type IV Mrr domain-containing protein</fullName>
    </recommendedName>
</protein>
<dbReference type="SUPFAM" id="SSF52980">
    <property type="entry name" value="Restriction endonuclease-like"/>
    <property type="match status" value="1"/>
</dbReference>
<sequence length="365" mass="41613">MADFSKYLGKEERVLNSIDMKDETIFATNNPAAAEWKSWTTLVLTNKRFFSLNKKKLSMREFRLEDVVSTGWVYHPQWGRIIGAVINIILAAVILYFAQSSVDSLVNYLTGVYAYDDISSYSQYIVYFFYFIAALLLIGAVLDIIAYFLYKRTTFLMTTKDGKEYRFLLRGRGSQIDDFRMAVQDAKDLYLEETENRYFDKMRSVLFNQSNYEYALNNQAPEYKTQLSGDKTQKIDNKTKSVEGSKNGQIEAAEIKQLGGKADDFMSQVKVVFTELGFDITTLQNGKGADLILTGEGLKYAVAVESRDRVVTTDDVTEIIQARDFNRCDFGMLVVEGDVSADVRNFAQLNNIKIIGLNDTDEIRK</sequence>
<accession>A0AA96ZUW0</accession>
<dbReference type="RefSeq" id="WP_338102828.1">
    <property type="nucleotide sequence ID" value="NZ_CP131060.1"/>
</dbReference>
<dbReference type="Proteomes" id="UP001303587">
    <property type="component" value="Chromosome"/>
</dbReference>
<reference evidence="3 4" key="1">
    <citation type="submission" date="2023-07" db="EMBL/GenBank/DDBJ databases">
        <title>Closed genoem sequence of Methanosarcinaceae archaeon Ac7.</title>
        <authorList>
            <person name="Poehlein A."/>
            <person name="Protasov E."/>
            <person name="Platt K."/>
            <person name="Reeh H."/>
            <person name="Daniel R."/>
            <person name="Brune A."/>
        </authorList>
    </citation>
    <scope>NUCLEOTIDE SEQUENCE [LARGE SCALE GENOMIC DNA]</scope>
    <source>
        <strain evidence="3 4">Ac7</strain>
    </source>
</reference>
<feature type="transmembrane region" description="Helical" evidence="1">
    <location>
        <begin position="124"/>
        <end position="150"/>
    </location>
</feature>
<evidence type="ECO:0000313" key="4">
    <source>
        <dbReference type="Proteomes" id="UP001303587"/>
    </source>
</evidence>
<dbReference type="GeneID" id="89229405"/>
<evidence type="ECO:0000259" key="2">
    <source>
        <dbReference type="Pfam" id="PF04471"/>
    </source>
</evidence>
<keyword evidence="1" id="KW-0812">Transmembrane</keyword>
<dbReference type="EMBL" id="CP131060">
    <property type="protein sequence ID" value="WNY24756.1"/>
    <property type="molecule type" value="Genomic_DNA"/>
</dbReference>
<proteinExistence type="predicted"/>
<name>A0AA96ZUW0_9EURY</name>
<keyword evidence="4" id="KW-1185">Reference proteome</keyword>
<organism evidence="3 4">
    <name type="scientific">Methanolapillus millepedarum</name>
    <dbReference type="NCBI Taxonomy" id="3028296"/>
    <lineage>
        <taxon>Archaea</taxon>
        <taxon>Methanobacteriati</taxon>
        <taxon>Methanobacteriota</taxon>
        <taxon>Stenosarchaea group</taxon>
        <taxon>Methanomicrobia</taxon>
        <taxon>Methanosarcinales</taxon>
        <taxon>Methanosarcinaceae</taxon>
        <taxon>Methanolapillus</taxon>
    </lineage>
</organism>
<evidence type="ECO:0000256" key="1">
    <source>
        <dbReference type="SAM" id="Phobius"/>
    </source>
</evidence>
<evidence type="ECO:0000313" key="3">
    <source>
        <dbReference type="EMBL" id="WNY24756.1"/>
    </source>
</evidence>
<dbReference type="InterPro" id="IPR011335">
    <property type="entry name" value="Restrct_endonuc-II-like"/>
</dbReference>
<feature type="transmembrane region" description="Helical" evidence="1">
    <location>
        <begin position="81"/>
        <end position="98"/>
    </location>
</feature>